<dbReference type="SUPFAM" id="SSF53098">
    <property type="entry name" value="Ribonuclease H-like"/>
    <property type="match status" value="1"/>
</dbReference>
<feature type="compositionally biased region" description="Basic residues" evidence="1">
    <location>
        <begin position="1"/>
        <end position="10"/>
    </location>
</feature>
<dbReference type="Gene3D" id="3.30.420.10">
    <property type="entry name" value="Ribonuclease H-like superfamily/Ribonuclease H"/>
    <property type="match status" value="1"/>
</dbReference>
<evidence type="ECO:0000256" key="1">
    <source>
        <dbReference type="SAM" id="MobiDB-lite"/>
    </source>
</evidence>
<evidence type="ECO:0000259" key="2">
    <source>
        <dbReference type="PROSITE" id="PS50994"/>
    </source>
</evidence>
<dbReference type="Gene3D" id="1.10.10.10">
    <property type="entry name" value="Winged helix-like DNA-binding domain superfamily/Winged helix DNA-binding domain"/>
    <property type="match status" value="1"/>
</dbReference>
<dbReference type="PROSITE" id="PS50994">
    <property type="entry name" value="INTEGRASE"/>
    <property type="match status" value="1"/>
</dbReference>
<dbReference type="InterPro" id="IPR036397">
    <property type="entry name" value="RNaseH_sf"/>
</dbReference>
<dbReference type="AlphaFoldDB" id="A0A4Z0WD39"/>
<feature type="compositionally biased region" description="Basic and acidic residues" evidence="1">
    <location>
        <begin position="23"/>
        <end position="32"/>
    </location>
</feature>
<reference evidence="3 4" key="1">
    <citation type="submission" date="2019-04" db="EMBL/GenBank/DDBJ databases">
        <title>Natronospirillum operosus gen. nov., sp. nov., a haloalkaliphilic satellite isolated from decaying biomass of laboratory culture of cyanobacterium Geitlerinema sp. and proposal of Natronospirillaceae fam. nov. and Saccharospirillaceae fam. nov.</title>
        <authorList>
            <person name="Kevbrin V."/>
            <person name="Boltyanskaya Y."/>
            <person name="Koziaeva V."/>
            <person name="Grouzdev D.S."/>
            <person name="Park M."/>
            <person name="Cho J."/>
        </authorList>
    </citation>
    <scope>NUCLEOTIDE SEQUENCE [LARGE SCALE GENOMIC DNA]</scope>
    <source>
        <strain evidence="3 4">G-116</strain>
    </source>
</reference>
<dbReference type="GO" id="GO:0015074">
    <property type="term" value="P:DNA integration"/>
    <property type="evidence" value="ECO:0007669"/>
    <property type="project" value="InterPro"/>
</dbReference>
<dbReference type="InterPro" id="IPR036388">
    <property type="entry name" value="WH-like_DNA-bd_sf"/>
</dbReference>
<evidence type="ECO:0000313" key="4">
    <source>
        <dbReference type="Proteomes" id="UP000297475"/>
    </source>
</evidence>
<proteinExistence type="predicted"/>
<dbReference type="Pfam" id="PF00665">
    <property type="entry name" value="rve"/>
    <property type="match status" value="1"/>
</dbReference>
<dbReference type="GO" id="GO:0003676">
    <property type="term" value="F:nucleic acid binding"/>
    <property type="evidence" value="ECO:0007669"/>
    <property type="project" value="InterPro"/>
</dbReference>
<organism evidence="3 4">
    <name type="scientific">Natronospirillum operosum</name>
    <dbReference type="NCBI Taxonomy" id="2759953"/>
    <lineage>
        <taxon>Bacteria</taxon>
        <taxon>Pseudomonadati</taxon>
        <taxon>Pseudomonadota</taxon>
        <taxon>Gammaproteobacteria</taxon>
        <taxon>Oceanospirillales</taxon>
        <taxon>Natronospirillaceae</taxon>
        <taxon>Natronospirillum</taxon>
    </lineage>
</organism>
<evidence type="ECO:0000313" key="3">
    <source>
        <dbReference type="EMBL" id="TGG92504.1"/>
    </source>
</evidence>
<dbReference type="RefSeq" id="WP_135483837.1">
    <property type="nucleotide sequence ID" value="NZ_SRMF01000005.1"/>
</dbReference>
<dbReference type="EMBL" id="SRMF01000005">
    <property type="protein sequence ID" value="TGG92504.1"/>
    <property type="molecule type" value="Genomic_DNA"/>
</dbReference>
<feature type="region of interest" description="Disordered" evidence="1">
    <location>
        <begin position="1"/>
        <end position="48"/>
    </location>
</feature>
<dbReference type="InterPro" id="IPR001584">
    <property type="entry name" value="Integrase_cat-core"/>
</dbReference>
<keyword evidence="4" id="KW-1185">Reference proteome</keyword>
<feature type="domain" description="Integrase catalytic" evidence="2">
    <location>
        <begin position="295"/>
        <end position="494"/>
    </location>
</feature>
<name>A0A4Z0WD39_9GAMM</name>
<dbReference type="InterPro" id="IPR050951">
    <property type="entry name" value="Retrovirus_Pol_polyprotein"/>
</dbReference>
<dbReference type="Pfam" id="PF09299">
    <property type="entry name" value="Mu-transpos_C"/>
    <property type="match status" value="1"/>
</dbReference>
<dbReference type="OrthoDB" id="501284at2"/>
<dbReference type="InterPro" id="IPR012337">
    <property type="entry name" value="RNaseH-like_sf"/>
</dbReference>
<sequence>MSRVVTRKRIAQALAKNPSTITRRADKERWPFEEVSTNGGLQRHYPVDSLPKPVREALAELSAREAAQEALNRGAAEMAPAEVSGGNAAAHARRLAAEREEKQRAVQAAKQEGLKRFSALPSDSPKRLRAKARETVLMALWDYQRRRQLPLRPALKQFAELANAGEINLPESVWDWMPTYGGGRGLHVGSLKRWHYDYKDEGLWGLVDGHGTRKGQFKVLQVEGLAKVIHDMMLANPHTTPTQIKKYLEADHPDKNTVSVKAIERYMKHWQEENAQYFMYETNPDAWKNNYMAAVGSQHEDVKRLNQRWELDSTPGDLMLKDGRHSVIAVIDMYTRRLKPLVSKTSTATAVCQVFRRALLDWGVPEAIVTDNGADYVSHQFKSVVRSLDIDQRLCLPFASEQKGTIERALKTMSHSIVEMLPGYIGHSVADRKVIEGRKSFAQRIMSKDEVVEVSLTSEEFQKLLDDWADYAYGRDPHSGLDGRSPFEVAAAWKEPVNKIHDERALDLLLEEIGGWRTITKKGIRFENHQYDAPELFEHVGKQAELKRDEQDIGRLTAYVDGEFVAVVECAELLGISRKDRARAAQQFQKEFLKSQREDFGQFRKSVNKNIGAVVMDARRKEAENVSMMPHAGVSYTTDGLEQAGKAARARRTGAPQVDAQQQMTPEQKAKFKAQFEAEKNKPKAPVTAIESNRDKYERWVRLDRQIAAGHVPSDAEARFHKHFPQSSAYKSQKTFYADFNLQVKDA</sequence>
<gene>
    <name evidence="3" type="ORF">E4656_13615</name>
</gene>
<comment type="caution">
    <text evidence="3">The sequence shown here is derived from an EMBL/GenBank/DDBJ whole genome shotgun (WGS) entry which is preliminary data.</text>
</comment>
<dbReference type="PANTHER" id="PTHR37984:SF5">
    <property type="entry name" value="PROTEIN NYNRIN-LIKE"/>
    <property type="match status" value="1"/>
</dbReference>
<dbReference type="PANTHER" id="PTHR37984">
    <property type="entry name" value="PROTEIN CBG26694"/>
    <property type="match status" value="1"/>
</dbReference>
<protein>
    <recommendedName>
        <fullName evidence="2">Integrase catalytic domain-containing protein</fullName>
    </recommendedName>
</protein>
<dbReference type="Proteomes" id="UP000297475">
    <property type="component" value="Unassembled WGS sequence"/>
</dbReference>
<dbReference type="InterPro" id="IPR015378">
    <property type="entry name" value="Transposase-like_Mu_C"/>
</dbReference>
<accession>A0A4Z0WD39</accession>